<evidence type="ECO:0000313" key="3">
    <source>
        <dbReference type="EMBL" id="CDS43688.1"/>
    </source>
</evidence>
<feature type="compositionally biased region" description="Polar residues" evidence="1">
    <location>
        <begin position="209"/>
        <end position="219"/>
    </location>
</feature>
<keyword evidence="4" id="KW-1185">Reference proteome</keyword>
<accession>A0A068YNU4</accession>
<protein>
    <submittedName>
        <fullName evidence="3">Uncharacterized protein</fullName>
    </submittedName>
</protein>
<feature type="region of interest" description="Disordered" evidence="1">
    <location>
        <begin position="209"/>
        <end position="230"/>
    </location>
</feature>
<dbReference type="OrthoDB" id="10495170at2759"/>
<name>A0A068YNU4_ECHMU</name>
<evidence type="ECO:0000313" key="4">
    <source>
        <dbReference type="Proteomes" id="UP000017246"/>
    </source>
</evidence>
<reference evidence="3" key="1">
    <citation type="journal article" date="2013" name="Nature">
        <title>The genomes of four tapeworm species reveal adaptations to parasitism.</title>
        <authorList>
            <person name="Tsai I.J."/>
            <person name="Zarowiecki M."/>
            <person name="Holroyd N."/>
            <person name="Garciarrubio A."/>
            <person name="Sanchez-Flores A."/>
            <person name="Brooks K.L."/>
            <person name="Tracey A."/>
            <person name="Bobes R.J."/>
            <person name="Fragoso G."/>
            <person name="Sciutto E."/>
            <person name="Aslett M."/>
            <person name="Beasley H."/>
            <person name="Bennett H.M."/>
            <person name="Cai J."/>
            <person name="Camicia F."/>
            <person name="Clark R."/>
            <person name="Cucher M."/>
            <person name="De Silva N."/>
            <person name="Day T.A."/>
            <person name="Deplazes P."/>
            <person name="Estrada K."/>
            <person name="Fernandez C."/>
            <person name="Holland P.W."/>
            <person name="Hou J."/>
            <person name="Hu S."/>
            <person name="Huckvale T."/>
            <person name="Hung S.S."/>
            <person name="Kamenetzky L."/>
            <person name="Keane J.A."/>
            <person name="Kiss F."/>
            <person name="Koziol U."/>
            <person name="Lambert O."/>
            <person name="Liu K."/>
            <person name="Luo X."/>
            <person name="Luo Y."/>
            <person name="Macchiaroli N."/>
            <person name="Nichol S."/>
            <person name="Paps J."/>
            <person name="Parkinson J."/>
            <person name="Pouchkina-Stantcheva N."/>
            <person name="Riddiford N."/>
            <person name="Rosenzvit M."/>
            <person name="Salinas G."/>
            <person name="Wasmuth J.D."/>
            <person name="Zamanian M."/>
            <person name="Zheng Y."/>
            <person name="Cai X."/>
            <person name="Soberon X."/>
            <person name="Olson P.D."/>
            <person name="Laclette J.P."/>
            <person name="Brehm K."/>
            <person name="Berriman M."/>
            <person name="Garciarrubio A."/>
            <person name="Bobes R.J."/>
            <person name="Fragoso G."/>
            <person name="Sanchez-Flores A."/>
            <person name="Estrada K."/>
            <person name="Cevallos M.A."/>
            <person name="Morett E."/>
            <person name="Gonzalez V."/>
            <person name="Portillo T."/>
            <person name="Ochoa-Leyva A."/>
            <person name="Jose M.V."/>
            <person name="Sciutto E."/>
            <person name="Landa A."/>
            <person name="Jimenez L."/>
            <person name="Valdes V."/>
            <person name="Carrero J.C."/>
            <person name="Larralde C."/>
            <person name="Morales-Montor J."/>
            <person name="Limon-Lason J."/>
            <person name="Soberon X."/>
            <person name="Laclette J.P."/>
        </authorList>
    </citation>
    <scope>NUCLEOTIDE SEQUENCE [LARGE SCALE GENOMIC DNA]</scope>
</reference>
<feature type="transmembrane region" description="Helical" evidence="2">
    <location>
        <begin position="95"/>
        <end position="122"/>
    </location>
</feature>
<keyword evidence="2" id="KW-1133">Transmembrane helix</keyword>
<evidence type="ECO:0000256" key="1">
    <source>
        <dbReference type="SAM" id="MobiDB-lite"/>
    </source>
</evidence>
<dbReference type="EMBL" id="LN902848">
    <property type="protein sequence ID" value="CDS43688.1"/>
    <property type="molecule type" value="Genomic_DNA"/>
</dbReference>
<keyword evidence="2" id="KW-0812">Transmembrane</keyword>
<proteinExistence type="predicted"/>
<evidence type="ECO:0000256" key="2">
    <source>
        <dbReference type="SAM" id="Phobius"/>
    </source>
</evidence>
<dbReference type="AlphaFoldDB" id="A0A068YNU4"/>
<dbReference type="Proteomes" id="UP000017246">
    <property type="component" value="Unassembled WGS sequence"/>
</dbReference>
<gene>
    <name evidence="3" type="ORF">EmuJ_001148100</name>
</gene>
<reference evidence="3" key="2">
    <citation type="submission" date="2015-11" db="EMBL/GenBank/DDBJ databases">
        <authorList>
            <person name="Zhang Y."/>
            <person name="Guo Z."/>
        </authorList>
    </citation>
    <scope>NUCLEOTIDE SEQUENCE</scope>
</reference>
<feature type="compositionally biased region" description="Pro residues" evidence="1">
    <location>
        <begin position="220"/>
        <end position="230"/>
    </location>
</feature>
<keyword evidence="2" id="KW-0472">Membrane</keyword>
<organism evidence="3 4">
    <name type="scientific">Echinococcus multilocularis</name>
    <name type="common">Fox tapeworm</name>
    <dbReference type="NCBI Taxonomy" id="6211"/>
    <lineage>
        <taxon>Eukaryota</taxon>
        <taxon>Metazoa</taxon>
        <taxon>Spiralia</taxon>
        <taxon>Lophotrochozoa</taxon>
        <taxon>Platyhelminthes</taxon>
        <taxon>Cestoda</taxon>
        <taxon>Eucestoda</taxon>
        <taxon>Cyclophyllidea</taxon>
        <taxon>Taeniidae</taxon>
        <taxon>Echinococcus</taxon>
    </lineage>
</organism>
<sequence length="230" mass="25656">MNVTVAGDFDVTTESITTFSETSEGEPSMTAVGNPIVTSEEPTNLSMAIVTLGEKTLAFQENQSTAVTVRDALVTLPATSTESFQFKQFRWTPEMVLLTVILCGAFVIVCLLLGWTTSIAHLKSRHRRRIRQLMEGYRKSKSKVYCFEKTLFTPLEAWSQDLEYHSNMSQSSEYARVKRGSMALEGETPQTIGLTTFTRPSRGELVDTSQLYTQSQLPPSTFPRPPKSAH</sequence>